<keyword evidence="4" id="KW-1133">Transmembrane helix</keyword>
<keyword evidence="4" id="KW-0472">Membrane</keyword>
<organism evidence="5 6">
    <name type="scientific">Marasmius crinis-equi</name>
    <dbReference type="NCBI Taxonomy" id="585013"/>
    <lineage>
        <taxon>Eukaryota</taxon>
        <taxon>Fungi</taxon>
        <taxon>Dikarya</taxon>
        <taxon>Basidiomycota</taxon>
        <taxon>Agaricomycotina</taxon>
        <taxon>Agaricomycetes</taxon>
        <taxon>Agaricomycetidae</taxon>
        <taxon>Agaricales</taxon>
        <taxon>Marasmiineae</taxon>
        <taxon>Marasmiaceae</taxon>
        <taxon>Marasmius</taxon>
    </lineage>
</organism>
<sequence>MNQPRRLSVVLEEIDLPCCSSQPSPSKPKERQEDDIDEESYLEVVRVVVANEVEDEAASGPTTRLYQSLLLISGFMMTFFVIGISSTYGIYQEFYTSFRSNISDALGQEAAVSLVGAMGIGFTWVGGVFVNVFLPRGFGNVKVVALMGAFAMTVGLVLASIATKLWHLFLTQGLLYGLGASMYYFSILSVTPLYFKRYRAFAVAVVLAGGSIGGLALAPVQQYLIDRYGVQWSLRILGMWNLAVGISVSMVMRQPPSFGGGQRSFRIGTSFTDKATFWYQALGAFLQAAGNIVPAYYIVAYSVSVLSLSPMIGSVLLGVNSGVDCISRAVVGVTAGLVGRQNTMIGGVIFSTISVFCLWYGAAEARFIAFVVTYGVVSGGYDALLSMTVVELYGVENYVGVNGSFLLIRGLGSLLGPPIAGVFLGSQAAGEKAGLEERYNRVVIYNGSLLAVSALCAVYVRYLDTLEKQRWKWRA</sequence>
<dbReference type="EMBL" id="JBAHYK010001562">
    <property type="protein sequence ID" value="KAL0567535.1"/>
    <property type="molecule type" value="Genomic_DNA"/>
</dbReference>
<dbReference type="InterPro" id="IPR036259">
    <property type="entry name" value="MFS_trans_sf"/>
</dbReference>
<reference evidence="5 6" key="1">
    <citation type="submission" date="2024-02" db="EMBL/GenBank/DDBJ databases">
        <title>A draft genome for the cacao thread blight pathogen Marasmius crinis-equi.</title>
        <authorList>
            <person name="Cohen S.P."/>
            <person name="Baruah I.K."/>
            <person name="Amoako-Attah I."/>
            <person name="Bukari Y."/>
            <person name="Meinhardt L.W."/>
            <person name="Bailey B.A."/>
        </authorList>
    </citation>
    <scope>NUCLEOTIDE SEQUENCE [LARGE SCALE GENOMIC DNA]</scope>
    <source>
        <strain evidence="5 6">GH-76</strain>
    </source>
</reference>
<feature type="transmembrane region" description="Helical" evidence="4">
    <location>
        <begin position="406"/>
        <end position="424"/>
    </location>
</feature>
<name>A0ABR3EXA7_9AGAR</name>
<dbReference type="Proteomes" id="UP001465976">
    <property type="component" value="Unassembled WGS sequence"/>
</dbReference>
<gene>
    <name evidence="5" type="ORF">V5O48_014458</name>
</gene>
<feature type="region of interest" description="Disordered" evidence="3">
    <location>
        <begin position="17"/>
        <end position="36"/>
    </location>
</feature>
<proteinExistence type="inferred from homology"/>
<feature type="transmembrane region" description="Helical" evidence="4">
    <location>
        <begin position="311"/>
        <end position="331"/>
    </location>
</feature>
<dbReference type="InterPro" id="IPR011701">
    <property type="entry name" value="MFS"/>
</dbReference>
<dbReference type="Pfam" id="PF07690">
    <property type="entry name" value="MFS_1"/>
    <property type="match status" value="1"/>
</dbReference>
<evidence type="ECO:0008006" key="7">
    <source>
        <dbReference type="Google" id="ProtNLM"/>
    </source>
</evidence>
<feature type="transmembrane region" description="Helical" evidence="4">
    <location>
        <begin position="69"/>
        <end position="91"/>
    </location>
</feature>
<accession>A0ABR3EXA7</accession>
<dbReference type="PANTHER" id="PTHR11360:SF284">
    <property type="entry name" value="EG:103B4.3 PROTEIN-RELATED"/>
    <property type="match status" value="1"/>
</dbReference>
<comment type="similarity">
    <text evidence="2">Belongs to the major facilitator superfamily. Monocarboxylate porter (TC 2.A.1.13) family.</text>
</comment>
<feature type="transmembrane region" description="Helical" evidence="4">
    <location>
        <begin position="277"/>
        <end position="299"/>
    </location>
</feature>
<feature type="transmembrane region" description="Helical" evidence="4">
    <location>
        <begin position="367"/>
        <end position="394"/>
    </location>
</feature>
<protein>
    <recommendedName>
        <fullName evidence="7">MFS general substrate transporter</fullName>
    </recommendedName>
</protein>
<feature type="transmembrane region" description="Helical" evidence="4">
    <location>
        <begin position="201"/>
        <end position="220"/>
    </location>
</feature>
<dbReference type="InterPro" id="IPR050327">
    <property type="entry name" value="Proton-linked_MCT"/>
</dbReference>
<evidence type="ECO:0000256" key="1">
    <source>
        <dbReference type="ARBA" id="ARBA00004141"/>
    </source>
</evidence>
<dbReference type="Gene3D" id="1.20.1250.20">
    <property type="entry name" value="MFS general substrate transporter like domains"/>
    <property type="match status" value="2"/>
</dbReference>
<feature type="transmembrane region" description="Helical" evidence="4">
    <location>
        <begin position="141"/>
        <end position="162"/>
    </location>
</feature>
<comment type="caution">
    <text evidence="5">The sequence shown here is derived from an EMBL/GenBank/DDBJ whole genome shotgun (WGS) entry which is preliminary data.</text>
</comment>
<evidence type="ECO:0000256" key="4">
    <source>
        <dbReference type="SAM" id="Phobius"/>
    </source>
</evidence>
<comment type="subcellular location">
    <subcellularLocation>
        <location evidence="1">Membrane</location>
        <topology evidence="1">Multi-pass membrane protein</topology>
    </subcellularLocation>
</comment>
<keyword evidence="4" id="KW-0812">Transmembrane</keyword>
<keyword evidence="6" id="KW-1185">Reference proteome</keyword>
<evidence type="ECO:0000313" key="6">
    <source>
        <dbReference type="Proteomes" id="UP001465976"/>
    </source>
</evidence>
<evidence type="ECO:0000313" key="5">
    <source>
        <dbReference type="EMBL" id="KAL0567535.1"/>
    </source>
</evidence>
<feature type="transmembrane region" description="Helical" evidence="4">
    <location>
        <begin position="444"/>
        <end position="463"/>
    </location>
</feature>
<evidence type="ECO:0000256" key="3">
    <source>
        <dbReference type="SAM" id="MobiDB-lite"/>
    </source>
</evidence>
<feature type="transmembrane region" description="Helical" evidence="4">
    <location>
        <begin position="174"/>
        <end position="194"/>
    </location>
</feature>
<feature type="transmembrane region" description="Helical" evidence="4">
    <location>
        <begin position="343"/>
        <end position="361"/>
    </location>
</feature>
<evidence type="ECO:0000256" key="2">
    <source>
        <dbReference type="ARBA" id="ARBA00006727"/>
    </source>
</evidence>
<dbReference type="PANTHER" id="PTHR11360">
    <property type="entry name" value="MONOCARBOXYLATE TRANSPORTER"/>
    <property type="match status" value="1"/>
</dbReference>
<feature type="transmembrane region" description="Helical" evidence="4">
    <location>
        <begin position="111"/>
        <end position="134"/>
    </location>
</feature>
<dbReference type="SUPFAM" id="SSF103473">
    <property type="entry name" value="MFS general substrate transporter"/>
    <property type="match status" value="1"/>
</dbReference>